<feature type="active site" description="Proton acceptor" evidence="2">
    <location>
        <position position="191"/>
    </location>
</feature>
<feature type="coiled-coil region" evidence="3">
    <location>
        <begin position="297"/>
        <end position="324"/>
    </location>
</feature>
<feature type="domain" description="PNPLA" evidence="4">
    <location>
        <begin position="29"/>
        <end position="204"/>
    </location>
</feature>
<keyword evidence="2" id="KW-0442">Lipid degradation</keyword>
<sequence>MSSYFSPGESEQSGMIVGLPKAKKGARALVVAGGGMKGSFAGGALYAINQAMPSTYFDLILGVSSGSCAAAYYTTGYETDHAHGLKILDIWRKELTGSQLISFLNPFRGKTFLDQEYLIDYLFGSKYRLPSEYLEKKETSPFYVVVTNLAKARAEYVKATASNVLNLLKAATSLPIATRGKWKLGGQYYGDGGISDPIPVESVIQAGYKDITVVLNSPEDEFSDPIPGFQGWLSYPSNKKLSHMISKVHHTMYNRAVRIIHSPPKGVKIRVISPDESELSMVTTSSKLLNRSVTKGMEAGQRLVANMIAEISELKNKSKLLRKLFIPTIRPEEGKS</sequence>
<comment type="caution">
    <text evidence="5">The sequence shown here is derived from an EMBL/GenBank/DDBJ whole genome shotgun (WGS) entry which is preliminary data.</text>
</comment>
<feature type="active site" description="Nucleophile" evidence="2">
    <location>
        <position position="64"/>
    </location>
</feature>
<dbReference type="OrthoDB" id="9770965at2"/>
<dbReference type="InterPro" id="IPR016035">
    <property type="entry name" value="Acyl_Trfase/lysoPLipase"/>
</dbReference>
<keyword evidence="1 2" id="KW-0443">Lipid metabolism</keyword>
<dbReference type="AlphaFoldDB" id="A0A2M9XD27"/>
<feature type="short sequence motif" description="GXGXXG" evidence="2">
    <location>
        <begin position="33"/>
        <end position="38"/>
    </location>
</feature>
<dbReference type="InterPro" id="IPR045943">
    <property type="entry name" value="DUF6363"/>
</dbReference>
<dbReference type="Pfam" id="PF19890">
    <property type="entry name" value="DUF6363"/>
    <property type="match status" value="1"/>
</dbReference>
<keyword evidence="2 5" id="KW-0378">Hydrolase</keyword>
<organism evidence="5 6">
    <name type="scientific">Leptospira hartskeerlii</name>
    <dbReference type="NCBI Taxonomy" id="2023177"/>
    <lineage>
        <taxon>Bacteria</taxon>
        <taxon>Pseudomonadati</taxon>
        <taxon>Spirochaetota</taxon>
        <taxon>Spirochaetia</taxon>
        <taxon>Leptospirales</taxon>
        <taxon>Leptospiraceae</taxon>
        <taxon>Leptospira</taxon>
    </lineage>
</organism>
<dbReference type="GO" id="GO:0016042">
    <property type="term" value="P:lipid catabolic process"/>
    <property type="evidence" value="ECO:0007669"/>
    <property type="project" value="UniProtKB-UniRule"/>
</dbReference>
<accession>A0A2M9XD27</accession>
<evidence type="ECO:0000256" key="3">
    <source>
        <dbReference type="SAM" id="Coils"/>
    </source>
</evidence>
<keyword evidence="3" id="KW-0175">Coiled coil</keyword>
<feature type="short sequence motif" description="GXSXG" evidence="2">
    <location>
        <begin position="62"/>
        <end position="66"/>
    </location>
</feature>
<evidence type="ECO:0000313" key="6">
    <source>
        <dbReference type="Proteomes" id="UP000232196"/>
    </source>
</evidence>
<dbReference type="Gene3D" id="3.40.1090.10">
    <property type="entry name" value="Cytosolic phospholipase A2 catalytic domain"/>
    <property type="match status" value="2"/>
</dbReference>
<feature type="short sequence motif" description="DGA/G" evidence="2">
    <location>
        <begin position="191"/>
        <end position="193"/>
    </location>
</feature>
<evidence type="ECO:0000259" key="4">
    <source>
        <dbReference type="PROSITE" id="PS51635"/>
    </source>
</evidence>
<dbReference type="InterPro" id="IPR002641">
    <property type="entry name" value="PNPLA_dom"/>
</dbReference>
<dbReference type="Proteomes" id="UP000232196">
    <property type="component" value="Unassembled WGS sequence"/>
</dbReference>
<gene>
    <name evidence="5" type="ORF">CH357_11820</name>
</gene>
<protein>
    <submittedName>
        <fullName evidence="5">Hydrolase</fullName>
    </submittedName>
</protein>
<dbReference type="RefSeq" id="WP_100706955.1">
    <property type="nucleotide sequence ID" value="NZ_NPDL01000011.1"/>
</dbReference>
<dbReference type="Pfam" id="PF01734">
    <property type="entry name" value="Patatin"/>
    <property type="match status" value="1"/>
</dbReference>
<evidence type="ECO:0000313" key="5">
    <source>
        <dbReference type="EMBL" id="PJZ25587.1"/>
    </source>
</evidence>
<proteinExistence type="predicted"/>
<name>A0A2M9XD27_9LEPT</name>
<keyword evidence="6" id="KW-1185">Reference proteome</keyword>
<evidence type="ECO:0000256" key="2">
    <source>
        <dbReference type="PROSITE-ProRule" id="PRU01161"/>
    </source>
</evidence>
<evidence type="ECO:0000256" key="1">
    <source>
        <dbReference type="ARBA" id="ARBA00023098"/>
    </source>
</evidence>
<dbReference type="GO" id="GO:0016787">
    <property type="term" value="F:hydrolase activity"/>
    <property type="evidence" value="ECO:0007669"/>
    <property type="project" value="UniProtKB-UniRule"/>
</dbReference>
<dbReference type="PROSITE" id="PS51635">
    <property type="entry name" value="PNPLA"/>
    <property type="match status" value="1"/>
</dbReference>
<dbReference type="EMBL" id="NPDN01000005">
    <property type="protein sequence ID" value="PJZ25587.1"/>
    <property type="molecule type" value="Genomic_DNA"/>
</dbReference>
<dbReference type="SUPFAM" id="SSF52151">
    <property type="entry name" value="FabD/lysophospholipase-like"/>
    <property type="match status" value="1"/>
</dbReference>
<reference evidence="5 6" key="1">
    <citation type="submission" date="2017-07" db="EMBL/GenBank/DDBJ databases">
        <title>Leptospira spp. isolated from tropical soils.</title>
        <authorList>
            <person name="Thibeaux R."/>
            <person name="Iraola G."/>
            <person name="Ferres I."/>
            <person name="Bierque E."/>
            <person name="Girault D."/>
            <person name="Soupe-Gilbert M.-E."/>
            <person name="Picardeau M."/>
            <person name="Goarant C."/>
        </authorList>
    </citation>
    <scope>NUCLEOTIDE SEQUENCE [LARGE SCALE GENOMIC DNA]</scope>
    <source>
        <strain evidence="5 6">MCA1-C-A1</strain>
    </source>
</reference>